<dbReference type="SUPFAM" id="SSF56112">
    <property type="entry name" value="Protein kinase-like (PK-like)"/>
    <property type="match status" value="1"/>
</dbReference>
<keyword evidence="2" id="KW-0808">Transferase</keyword>
<proteinExistence type="inferred from homology"/>
<dbReference type="GO" id="GO:0004305">
    <property type="term" value="F:ethanolamine kinase activity"/>
    <property type="evidence" value="ECO:0007669"/>
    <property type="project" value="UniProtKB-EC"/>
</dbReference>
<dbReference type="GO" id="GO:0005737">
    <property type="term" value="C:cytoplasm"/>
    <property type="evidence" value="ECO:0007669"/>
    <property type="project" value="TreeGrafter"/>
</dbReference>
<evidence type="ECO:0000313" key="2">
    <source>
        <dbReference type="EMBL" id="AFZ80815.1"/>
    </source>
</evidence>
<dbReference type="AlphaFoldDB" id="L0AZ27"/>
<keyword evidence="2" id="KW-0418">Kinase</keyword>
<dbReference type="eggNOG" id="KOG2686">
    <property type="taxonomic scope" value="Eukaryota"/>
</dbReference>
<dbReference type="KEGG" id="beq:BEWA_002220"/>
<sequence>METAKMASACSSPDISLMTNATRTSSYMVRVDDSDDLKSLCTKYVPFWNTLDNDDIKVNRITIALTNRVYKVQITHPEDGTLRVQKVLLRIISADKTILFDLDHQNEVLELLSSYEFAPKLVAVFPGGRIEQWLDGFVLDTDSLQNLSIVTSIASLLGKFHRIVSMVAKPSWSRRPSIERTIEKWIPHARTIVKDNGLNIEVEEMCRAFDIYKKVIAKHAETSQSFSNKVMFCHNDLHIKNIIATYHGLRLIDFEYSGFNYVGYDIANFFAEITFCYDVDIPPYFRVDESLELSRDLKVLFASVYLSEVTSSNVMPSDSELVEEFLRSIEIHSLGPMLFWSFWGILMVTQPEANVCFDYLAYSKIKFDVFKRILKRVTVEYTLD</sequence>
<dbReference type="Pfam" id="PF01633">
    <property type="entry name" value="Choline_kinase"/>
    <property type="match status" value="1"/>
</dbReference>
<dbReference type="OrthoDB" id="359566at2759"/>
<name>L0AZ27_THEEQ</name>
<dbReference type="InterPro" id="IPR011009">
    <property type="entry name" value="Kinase-like_dom_sf"/>
</dbReference>
<dbReference type="EC" id="2.7.1.82" evidence="2"/>
<comment type="similarity">
    <text evidence="1">Belongs to the choline/ethanolamine kinase family.</text>
</comment>
<protein>
    <submittedName>
        <fullName evidence="2">Choline/ethanolamine kinase, putative</fullName>
        <ecNumber evidence="2">2.7.1.82</ecNumber>
    </submittedName>
</protein>
<organism evidence="2 3">
    <name type="scientific">Theileria equi strain WA</name>
    <dbReference type="NCBI Taxonomy" id="1537102"/>
    <lineage>
        <taxon>Eukaryota</taxon>
        <taxon>Sar</taxon>
        <taxon>Alveolata</taxon>
        <taxon>Apicomplexa</taxon>
        <taxon>Aconoidasida</taxon>
        <taxon>Piroplasmida</taxon>
        <taxon>Theileriidae</taxon>
        <taxon>Theileria</taxon>
    </lineage>
</organism>
<gene>
    <name evidence="2" type="ORF">BEWA_002220</name>
</gene>
<dbReference type="Gene3D" id="3.90.1200.10">
    <property type="match status" value="1"/>
</dbReference>
<dbReference type="PANTHER" id="PTHR22603:SF93">
    <property type="entry name" value="RE24176P"/>
    <property type="match status" value="1"/>
</dbReference>
<dbReference type="Proteomes" id="UP000031512">
    <property type="component" value="Chromosome 3"/>
</dbReference>
<dbReference type="EMBL" id="CP001670">
    <property type="protein sequence ID" value="AFZ80815.1"/>
    <property type="molecule type" value="Genomic_DNA"/>
</dbReference>
<keyword evidence="3" id="KW-1185">Reference proteome</keyword>
<dbReference type="CDD" id="cd14021">
    <property type="entry name" value="ChoK-like_euk"/>
    <property type="match status" value="1"/>
</dbReference>
<dbReference type="VEuPathDB" id="PiroplasmaDB:BEWA_002220"/>
<dbReference type="PANTHER" id="PTHR22603">
    <property type="entry name" value="CHOLINE/ETHANOALAMINE KINASE"/>
    <property type="match status" value="1"/>
</dbReference>
<dbReference type="Gene3D" id="3.30.200.20">
    <property type="entry name" value="Phosphorylase Kinase, domain 1"/>
    <property type="match status" value="1"/>
</dbReference>
<evidence type="ECO:0000256" key="1">
    <source>
        <dbReference type="ARBA" id="ARBA00038211"/>
    </source>
</evidence>
<reference evidence="2 3" key="1">
    <citation type="journal article" date="2012" name="BMC Genomics">
        <title>Comparative genomic analysis and phylogenetic position of Theileria equi.</title>
        <authorList>
            <person name="Kappmeyer L.S."/>
            <person name="Thiagarajan M."/>
            <person name="Herndon D.R."/>
            <person name="Ramsay J.D."/>
            <person name="Caler E."/>
            <person name="Djikeng A."/>
            <person name="Gillespie J.J."/>
            <person name="Lau A.O."/>
            <person name="Roalson E.H."/>
            <person name="Silva J.C."/>
            <person name="Silva M.G."/>
            <person name="Suarez C.E."/>
            <person name="Ueti M.W."/>
            <person name="Nene V.M."/>
            <person name="Mealey R.H."/>
            <person name="Knowles D.P."/>
            <person name="Brayton K.A."/>
        </authorList>
    </citation>
    <scope>NUCLEOTIDE SEQUENCE [LARGE SCALE GENOMIC DNA]</scope>
    <source>
        <strain evidence="2 3">WA</strain>
    </source>
</reference>
<dbReference type="GO" id="GO:0004103">
    <property type="term" value="F:choline kinase activity"/>
    <property type="evidence" value="ECO:0007669"/>
    <property type="project" value="TreeGrafter"/>
</dbReference>
<dbReference type="GeneID" id="15805605"/>
<dbReference type="STRING" id="1537102.L0AZ27"/>
<accession>L0AZ27</accession>
<evidence type="ECO:0000313" key="3">
    <source>
        <dbReference type="Proteomes" id="UP000031512"/>
    </source>
</evidence>
<dbReference type="GO" id="GO:0006646">
    <property type="term" value="P:phosphatidylethanolamine biosynthetic process"/>
    <property type="evidence" value="ECO:0007669"/>
    <property type="project" value="TreeGrafter"/>
</dbReference>
<dbReference type="RefSeq" id="XP_004830481.1">
    <property type="nucleotide sequence ID" value="XM_004830424.1"/>
</dbReference>